<evidence type="ECO:0000256" key="1">
    <source>
        <dbReference type="ARBA" id="ARBA00001974"/>
    </source>
</evidence>
<dbReference type="InterPro" id="IPR050775">
    <property type="entry name" value="FAD-binding_Monooxygenases"/>
</dbReference>
<feature type="domain" description="FAD/NAD(P)-binding" evidence="7">
    <location>
        <begin position="69"/>
        <end position="293"/>
    </location>
</feature>
<evidence type="ECO:0000313" key="8">
    <source>
        <dbReference type="EMBL" id="KIV98448.1"/>
    </source>
</evidence>
<keyword evidence="9" id="KW-1185">Reference proteome</keyword>
<organism evidence="8 9">
    <name type="scientific">Verruconis gallopava</name>
    <dbReference type="NCBI Taxonomy" id="253628"/>
    <lineage>
        <taxon>Eukaryota</taxon>
        <taxon>Fungi</taxon>
        <taxon>Dikarya</taxon>
        <taxon>Ascomycota</taxon>
        <taxon>Pezizomycotina</taxon>
        <taxon>Dothideomycetes</taxon>
        <taxon>Pleosporomycetidae</taxon>
        <taxon>Venturiales</taxon>
        <taxon>Sympoventuriaceae</taxon>
        <taxon>Verruconis</taxon>
    </lineage>
</organism>
<dbReference type="RefSeq" id="XP_016208318.1">
    <property type="nucleotide sequence ID" value="XM_016363850.1"/>
</dbReference>
<evidence type="ECO:0000259" key="7">
    <source>
        <dbReference type="Pfam" id="PF07992"/>
    </source>
</evidence>
<evidence type="ECO:0000256" key="4">
    <source>
        <dbReference type="ARBA" id="ARBA00022827"/>
    </source>
</evidence>
<dbReference type="Gene3D" id="3.50.50.60">
    <property type="entry name" value="FAD/NAD(P)-binding domain"/>
    <property type="match status" value="3"/>
</dbReference>
<evidence type="ECO:0000313" key="9">
    <source>
        <dbReference type="Proteomes" id="UP000053259"/>
    </source>
</evidence>
<keyword evidence="6" id="KW-0560">Oxidoreductase</keyword>
<dbReference type="Pfam" id="PF07992">
    <property type="entry name" value="Pyr_redox_2"/>
    <property type="match status" value="1"/>
</dbReference>
<protein>
    <recommendedName>
        <fullName evidence="7">FAD/NAD(P)-binding domain-containing protein</fullName>
    </recommendedName>
</protein>
<dbReference type="InterPro" id="IPR036188">
    <property type="entry name" value="FAD/NAD-bd_sf"/>
</dbReference>
<reference evidence="8 9" key="1">
    <citation type="submission" date="2015-01" db="EMBL/GenBank/DDBJ databases">
        <title>The Genome Sequence of Ochroconis gallopava CBS43764.</title>
        <authorList>
            <consortium name="The Broad Institute Genomics Platform"/>
            <person name="Cuomo C."/>
            <person name="de Hoog S."/>
            <person name="Gorbushina A."/>
            <person name="Stielow B."/>
            <person name="Teixiera M."/>
            <person name="Abouelleil A."/>
            <person name="Chapman S.B."/>
            <person name="Priest M."/>
            <person name="Young S.K."/>
            <person name="Wortman J."/>
            <person name="Nusbaum C."/>
            <person name="Birren B."/>
        </authorList>
    </citation>
    <scope>NUCLEOTIDE SEQUENCE [LARGE SCALE GENOMIC DNA]</scope>
    <source>
        <strain evidence="8 9">CBS 43764</strain>
    </source>
</reference>
<dbReference type="VEuPathDB" id="FungiDB:PV09_09736"/>
<dbReference type="InParanoid" id="A0A0D2AHR4"/>
<evidence type="ECO:0000256" key="3">
    <source>
        <dbReference type="ARBA" id="ARBA00022630"/>
    </source>
</evidence>
<dbReference type="PANTHER" id="PTHR43098:SF2">
    <property type="entry name" value="FAD-BINDING MONOOXYGENASE AUSB-RELATED"/>
    <property type="match status" value="1"/>
</dbReference>
<dbReference type="OrthoDB" id="66881at2759"/>
<keyword evidence="5" id="KW-0521">NADP</keyword>
<dbReference type="GO" id="GO:0016491">
    <property type="term" value="F:oxidoreductase activity"/>
    <property type="evidence" value="ECO:0007669"/>
    <property type="project" value="UniProtKB-KW"/>
</dbReference>
<gene>
    <name evidence="8" type="ORF">PV09_09736</name>
</gene>
<evidence type="ECO:0000256" key="2">
    <source>
        <dbReference type="ARBA" id="ARBA00010139"/>
    </source>
</evidence>
<keyword evidence="4" id="KW-0274">FAD</keyword>
<dbReference type="GeneID" id="27317709"/>
<dbReference type="Proteomes" id="UP000053259">
    <property type="component" value="Unassembled WGS sequence"/>
</dbReference>
<name>A0A0D2AHR4_9PEZI</name>
<comment type="similarity">
    <text evidence="2">Belongs to the FAD-binding monooxygenase family.</text>
</comment>
<dbReference type="AlphaFoldDB" id="A0A0D2AHR4"/>
<sequence length="638" mass="71767">MASIDAARIAEVEARYVAERDKRLQERPEGEEQWIDTVTSDKWAWIQKDPWIRPDDHTELSVDISNTIKYLIVGAGFSGLLFAVRLIETGVKPEELVLVDAAGGYGGVWYWNRYPGIMCDVEGYIYMPLLEETGYMPKHKYSYGPELRGHAERIADMWNLRSRTIFRQHTQSMEWDNSKAEWIVHTQFTTRDRKDLDQTIRAKYVLLGGGQLTHPKVPIVKGLDRFDRHMFHTSRWDYEYTGGTSEDNKPAMDKLKDKVVAIIGTGATAVQTVPELAKYAKHLYVVQRTPSSVDIRGQRETDSTWWKEMTSQKGWWRARNANYADILGQKNPPPKDNLVADQWTIGNPSYCTAWGYDGVLAPEEVPKYVHDLHVQDVPRAERIRQRVEETVKDRATAEKLKHWYPTWCKRPCFHDEYLPAFNRPNVTLVDTDGHGVDSFTETGFIVAGKEYAVDCLVLSTGYKTRGPAPTARFDVRITGRDGIDMGKAFDDEVSTLHGLMRAGFPNLFFSGIAQASLSGNVVYNADVFARHVAYILSTAQQRHGAGALIESTQLAEQAWGDLVATYSVGLAGMGGCTPSYLNSEGGLDKMMQTAPPEALAKIVRSGLWGRGVNHYMMTLDDWKNEGRLNGLSIAAAAA</sequence>
<proteinExistence type="inferred from homology"/>
<dbReference type="PANTHER" id="PTHR43098">
    <property type="entry name" value="L-ORNITHINE N(5)-MONOOXYGENASE-RELATED"/>
    <property type="match status" value="1"/>
</dbReference>
<dbReference type="EMBL" id="KN847681">
    <property type="protein sequence ID" value="KIV98448.1"/>
    <property type="molecule type" value="Genomic_DNA"/>
</dbReference>
<keyword evidence="3" id="KW-0285">Flavoprotein</keyword>
<dbReference type="InterPro" id="IPR023753">
    <property type="entry name" value="FAD/NAD-binding_dom"/>
</dbReference>
<accession>A0A0D2AHR4</accession>
<dbReference type="SUPFAM" id="SSF51905">
    <property type="entry name" value="FAD/NAD(P)-binding domain"/>
    <property type="match status" value="1"/>
</dbReference>
<evidence type="ECO:0000256" key="6">
    <source>
        <dbReference type="ARBA" id="ARBA00023002"/>
    </source>
</evidence>
<comment type="cofactor">
    <cofactor evidence="1">
        <name>FAD</name>
        <dbReference type="ChEBI" id="CHEBI:57692"/>
    </cofactor>
</comment>
<evidence type="ECO:0000256" key="5">
    <source>
        <dbReference type="ARBA" id="ARBA00022857"/>
    </source>
</evidence>